<evidence type="ECO:0000256" key="3">
    <source>
        <dbReference type="ARBA" id="ARBA00022989"/>
    </source>
</evidence>
<comment type="subcellular location">
    <subcellularLocation>
        <location evidence="1">Membrane</location>
        <topology evidence="1">Multi-pass membrane protein</topology>
    </subcellularLocation>
</comment>
<dbReference type="HOGENOM" id="CLU_668825_0_0_5"/>
<organism evidence="7 8">
    <name type="scientific">Candidatus Odyssella acanthamoebae</name>
    <dbReference type="NCBI Taxonomy" id="91604"/>
    <lineage>
        <taxon>Bacteria</taxon>
        <taxon>Pseudomonadati</taxon>
        <taxon>Pseudomonadota</taxon>
        <taxon>Alphaproteobacteria</taxon>
        <taxon>Holosporales</taxon>
        <taxon>Candidatus Paracaedibacteraceae</taxon>
        <taxon>Candidatus Odyssella</taxon>
    </lineage>
</organism>
<evidence type="ECO:0000313" key="8">
    <source>
        <dbReference type="Proteomes" id="UP000028926"/>
    </source>
</evidence>
<dbReference type="Pfam" id="PF04932">
    <property type="entry name" value="Wzy_C"/>
    <property type="match status" value="1"/>
</dbReference>
<evidence type="ECO:0000259" key="6">
    <source>
        <dbReference type="Pfam" id="PF04932"/>
    </source>
</evidence>
<evidence type="ECO:0000256" key="2">
    <source>
        <dbReference type="ARBA" id="ARBA00022692"/>
    </source>
</evidence>
<dbReference type="AlphaFoldDB" id="A0A077AVA7"/>
<keyword evidence="8" id="KW-1185">Reference proteome</keyword>
<evidence type="ECO:0000256" key="5">
    <source>
        <dbReference type="SAM" id="Phobius"/>
    </source>
</evidence>
<proteinExistence type="predicted"/>
<keyword evidence="4 5" id="KW-0472">Membrane</keyword>
<evidence type="ECO:0000256" key="4">
    <source>
        <dbReference type="ARBA" id="ARBA00023136"/>
    </source>
</evidence>
<evidence type="ECO:0000256" key="1">
    <source>
        <dbReference type="ARBA" id="ARBA00004141"/>
    </source>
</evidence>
<feature type="transmembrane region" description="Helical" evidence="5">
    <location>
        <begin position="355"/>
        <end position="375"/>
    </location>
</feature>
<feature type="transmembrane region" description="Helical" evidence="5">
    <location>
        <begin position="320"/>
        <end position="343"/>
    </location>
</feature>
<feature type="transmembrane region" description="Helical" evidence="5">
    <location>
        <begin position="60"/>
        <end position="77"/>
    </location>
</feature>
<dbReference type="Proteomes" id="UP000028926">
    <property type="component" value="Chromosome"/>
</dbReference>
<reference evidence="7 8" key="1">
    <citation type="submission" date="2014-07" db="EMBL/GenBank/DDBJ databases">
        <title>Comparative genomic insights into amoeba endosymbionts belonging to the families of Holosporaceae and Candidatus Midichloriaceae within Rickettsiales.</title>
        <authorList>
            <person name="Wang Z."/>
            <person name="Wu M."/>
        </authorList>
    </citation>
    <scope>NUCLEOTIDE SEQUENCE [LARGE SCALE GENOMIC DNA]</scope>
    <source>
        <strain evidence="7">PRA3</strain>
    </source>
</reference>
<feature type="transmembrane region" description="Helical" evidence="5">
    <location>
        <begin position="222"/>
        <end position="242"/>
    </location>
</feature>
<feature type="transmembrane region" description="Helical" evidence="5">
    <location>
        <begin position="89"/>
        <end position="106"/>
    </location>
</feature>
<dbReference type="RefSeq" id="WP_038466182.1">
    <property type="nucleotide sequence ID" value="NZ_CP008941.1"/>
</dbReference>
<accession>A0A077AVA7</accession>
<dbReference type="EMBL" id="CP008941">
    <property type="protein sequence ID" value="AIK97097.1"/>
    <property type="molecule type" value="Genomic_DNA"/>
</dbReference>
<feature type="transmembrane region" description="Helical" evidence="5">
    <location>
        <begin position="176"/>
        <end position="193"/>
    </location>
</feature>
<dbReference type="GO" id="GO:0016020">
    <property type="term" value="C:membrane"/>
    <property type="evidence" value="ECO:0007669"/>
    <property type="project" value="UniProtKB-SubCell"/>
</dbReference>
<protein>
    <recommendedName>
        <fullName evidence="6">O-antigen ligase-related domain-containing protein</fullName>
    </recommendedName>
</protein>
<dbReference type="InterPro" id="IPR007016">
    <property type="entry name" value="O-antigen_ligase-rel_domated"/>
</dbReference>
<keyword evidence="3 5" id="KW-1133">Transmembrane helix</keyword>
<dbReference type="KEGG" id="paca:ID47_10720"/>
<keyword evidence="2 5" id="KW-0812">Transmembrane</keyword>
<dbReference type="STRING" id="91604.ID47_10720"/>
<feature type="domain" description="O-antigen ligase-related" evidence="6">
    <location>
        <begin position="201"/>
        <end position="336"/>
    </location>
</feature>
<feature type="transmembrane region" description="Helical" evidence="5">
    <location>
        <begin position="381"/>
        <end position="399"/>
    </location>
</feature>
<feature type="transmembrane region" description="Helical" evidence="5">
    <location>
        <begin position="113"/>
        <end position="131"/>
    </location>
</feature>
<feature type="transmembrane region" description="Helical" evidence="5">
    <location>
        <begin position="199"/>
        <end position="215"/>
    </location>
</feature>
<dbReference type="eggNOG" id="COG3307">
    <property type="taxonomic scope" value="Bacteria"/>
</dbReference>
<sequence>MLNRLENWSQKLNITLFFLWGMMALLAPRSVQLPLFVVAVIGCLTHRFKNTKRLAKPELGLLGLFCLWALASTQWSLDPSSAFKEFKKIFLVFAASALVILYFQSLTKRQVHYHFRAFLIGLGIAFGGVIIDRVCAYPLMEFMHKSPALTYSRFIAVACLGTWGWLLMIPPLRFRPLWAVVAVLSIISFFWAYDFDAGPIGALLATIIMLLTFILPKATSYLLRLGVVFGPLLVVVGCGLFMNETHWQKIAAPHTGNTHQQRLEMIDWASKKIIDRPLGYGLAQTRALTQTDSIISYTVVDGQLNSVQLWQKGIWHLHNGFLQIFLELGIVGFLLIAAVVWILLRRLYQLNLDPYQLGVMHGYVTVLLFMFSVSFGVWQTWWLSTIITLTVLFAFKVSYEKQINWDSI</sequence>
<evidence type="ECO:0000313" key="7">
    <source>
        <dbReference type="EMBL" id="AIK97097.1"/>
    </source>
</evidence>
<gene>
    <name evidence="7" type="ORF">ID47_10720</name>
</gene>
<name>A0A077AVA7_9PROT</name>
<feature type="transmembrane region" description="Helical" evidence="5">
    <location>
        <begin position="151"/>
        <end position="169"/>
    </location>
</feature>